<sequence length="165" mass="19292">VCWFVTHAKTFMHRQVAVLSDDDLYRLWRVFNFLAERDEGGGVEFPVVIDAEEVELLLQKFHSSCGTKFNTSEFEMIRKEISSFNVAQVVNLVEEHHCKGADAEAMSNAIQEMYDELLVEVIKKGYLNKKGTSKMTAWKERWFVLTPRFIYYYTSRDEMDRKGSI</sequence>
<dbReference type="PANTHER" id="PTHR14383">
    <property type="entry name" value="SWAP-70 RECOMBINASE"/>
    <property type="match status" value="1"/>
</dbReference>
<evidence type="ECO:0000313" key="4">
    <source>
        <dbReference type="Proteomes" id="UP000014760"/>
    </source>
</evidence>
<dbReference type="Gene3D" id="2.30.29.30">
    <property type="entry name" value="Pleckstrin-homology domain (PH domain)/Phosphotyrosine-binding domain (PTB)"/>
    <property type="match status" value="1"/>
</dbReference>
<feature type="non-terminal residue" evidence="2">
    <location>
        <position position="165"/>
    </location>
</feature>
<dbReference type="PANTHER" id="PTHR14383:SF5">
    <property type="entry name" value="RUN DOMAIN-CONTAINING PROTEIN"/>
    <property type="match status" value="1"/>
</dbReference>
<dbReference type="EnsemblMetazoa" id="CapteT77392">
    <property type="protein sequence ID" value="CapteP77392"/>
    <property type="gene ID" value="CapteG77392"/>
</dbReference>
<organism evidence="2">
    <name type="scientific">Capitella teleta</name>
    <name type="common">Polychaete worm</name>
    <dbReference type="NCBI Taxonomy" id="283909"/>
    <lineage>
        <taxon>Eukaryota</taxon>
        <taxon>Metazoa</taxon>
        <taxon>Spiralia</taxon>
        <taxon>Lophotrochozoa</taxon>
        <taxon>Annelida</taxon>
        <taxon>Polychaeta</taxon>
        <taxon>Sedentaria</taxon>
        <taxon>Scolecida</taxon>
        <taxon>Capitellidae</taxon>
        <taxon>Capitella</taxon>
    </lineage>
</organism>
<dbReference type="STRING" id="283909.R7ULG0"/>
<name>R7ULG0_CAPTE</name>
<evidence type="ECO:0000313" key="3">
    <source>
        <dbReference type="EnsemblMetazoa" id="CapteP77392"/>
    </source>
</evidence>
<keyword evidence="4" id="KW-1185">Reference proteome</keyword>
<dbReference type="Pfam" id="PF00169">
    <property type="entry name" value="PH"/>
    <property type="match status" value="1"/>
</dbReference>
<dbReference type="AlphaFoldDB" id="R7ULG0"/>
<accession>R7ULG0</accession>
<dbReference type="SUPFAM" id="SSF50729">
    <property type="entry name" value="PH domain-like"/>
    <property type="match status" value="1"/>
</dbReference>
<dbReference type="InterPro" id="IPR011993">
    <property type="entry name" value="PH-like_dom_sf"/>
</dbReference>
<dbReference type="HOGENOM" id="CLU_1614951_0_0_1"/>
<dbReference type="OrthoDB" id="8434295at2759"/>
<evidence type="ECO:0000313" key="2">
    <source>
        <dbReference type="EMBL" id="ELU04097.1"/>
    </source>
</evidence>
<evidence type="ECO:0000259" key="1">
    <source>
        <dbReference type="PROSITE" id="PS50003"/>
    </source>
</evidence>
<feature type="non-terminal residue" evidence="2">
    <location>
        <position position="1"/>
    </location>
</feature>
<dbReference type="PROSITE" id="PS50003">
    <property type="entry name" value="PH_DOMAIN"/>
    <property type="match status" value="1"/>
</dbReference>
<dbReference type="Proteomes" id="UP000014760">
    <property type="component" value="Unassembled WGS sequence"/>
</dbReference>
<reference evidence="4" key="1">
    <citation type="submission" date="2012-12" db="EMBL/GenBank/DDBJ databases">
        <authorList>
            <person name="Hellsten U."/>
            <person name="Grimwood J."/>
            <person name="Chapman J.A."/>
            <person name="Shapiro H."/>
            <person name="Aerts A."/>
            <person name="Otillar R.P."/>
            <person name="Terry A.Y."/>
            <person name="Boore J.L."/>
            <person name="Simakov O."/>
            <person name="Marletaz F."/>
            <person name="Cho S.-J."/>
            <person name="Edsinger-Gonzales E."/>
            <person name="Havlak P."/>
            <person name="Kuo D.-H."/>
            <person name="Larsson T."/>
            <person name="Lv J."/>
            <person name="Arendt D."/>
            <person name="Savage R."/>
            <person name="Osoegawa K."/>
            <person name="de Jong P."/>
            <person name="Lindberg D.R."/>
            <person name="Seaver E.C."/>
            <person name="Weisblat D.A."/>
            <person name="Putnam N.H."/>
            <person name="Grigoriev I.V."/>
            <person name="Rokhsar D.S."/>
        </authorList>
    </citation>
    <scope>NUCLEOTIDE SEQUENCE</scope>
    <source>
        <strain evidence="4">I ESC-2004</strain>
    </source>
</reference>
<reference evidence="3" key="3">
    <citation type="submission" date="2015-06" db="UniProtKB">
        <authorList>
            <consortium name="EnsemblMetazoa"/>
        </authorList>
    </citation>
    <scope>IDENTIFICATION</scope>
</reference>
<reference evidence="2 4" key="2">
    <citation type="journal article" date="2013" name="Nature">
        <title>Insights into bilaterian evolution from three spiralian genomes.</title>
        <authorList>
            <person name="Simakov O."/>
            <person name="Marletaz F."/>
            <person name="Cho S.J."/>
            <person name="Edsinger-Gonzales E."/>
            <person name="Havlak P."/>
            <person name="Hellsten U."/>
            <person name="Kuo D.H."/>
            <person name="Larsson T."/>
            <person name="Lv J."/>
            <person name="Arendt D."/>
            <person name="Savage R."/>
            <person name="Osoegawa K."/>
            <person name="de Jong P."/>
            <person name="Grimwood J."/>
            <person name="Chapman J.A."/>
            <person name="Shapiro H."/>
            <person name="Aerts A."/>
            <person name="Otillar R.P."/>
            <person name="Terry A.Y."/>
            <person name="Boore J.L."/>
            <person name="Grigoriev I.V."/>
            <person name="Lindberg D.R."/>
            <person name="Seaver E.C."/>
            <person name="Weisblat D.A."/>
            <person name="Putnam N.H."/>
            <person name="Rokhsar D.S."/>
        </authorList>
    </citation>
    <scope>NUCLEOTIDE SEQUENCE</scope>
    <source>
        <strain evidence="2 4">I ESC-2004</strain>
    </source>
</reference>
<proteinExistence type="predicted"/>
<dbReference type="InterPro" id="IPR001849">
    <property type="entry name" value="PH_domain"/>
</dbReference>
<protein>
    <recommendedName>
        <fullName evidence="1">PH domain-containing protein</fullName>
    </recommendedName>
</protein>
<dbReference type="EMBL" id="AMQN01001451">
    <property type="status" value="NOT_ANNOTATED_CDS"/>
    <property type="molecule type" value="Genomic_DNA"/>
</dbReference>
<gene>
    <name evidence="2" type="ORF">CAPTEDRAFT_77392</name>
</gene>
<dbReference type="EMBL" id="KB302615">
    <property type="protein sequence ID" value="ELU04097.1"/>
    <property type="molecule type" value="Genomic_DNA"/>
</dbReference>
<feature type="domain" description="PH" evidence="1">
    <location>
        <begin position="120"/>
        <end position="165"/>
    </location>
</feature>